<gene>
    <name evidence="1" type="ORF">EII35_14490</name>
</gene>
<dbReference type="AlphaFoldDB" id="A0A3P1WRW8"/>
<proteinExistence type="predicted"/>
<dbReference type="EMBL" id="RQYT01000057">
    <property type="protein sequence ID" value="RRD48070.1"/>
    <property type="molecule type" value="Genomic_DNA"/>
</dbReference>
<accession>A0A3P1WRW8</accession>
<evidence type="ECO:0000313" key="1">
    <source>
        <dbReference type="EMBL" id="RRD48070.1"/>
    </source>
</evidence>
<comment type="caution">
    <text evidence="1">The sequence shown here is derived from an EMBL/GenBank/DDBJ whole genome shotgun (WGS) entry which is preliminary data.</text>
</comment>
<dbReference type="Proteomes" id="UP000280935">
    <property type="component" value="Unassembled WGS sequence"/>
</dbReference>
<dbReference type="OrthoDB" id="275232at2"/>
<name>A0A3P1WRW8_9ACTN</name>
<dbReference type="RefSeq" id="WP_125229176.1">
    <property type="nucleotide sequence ID" value="NZ_RQYT01000057.1"/>
</dbReference>
<evidence type="ECO:0000313" key="2">
    <source>
        <dbReference type="Proteomes" id="UP000280935"/>
    </source>
</evidence>
<reference evidence="1 2" key="1">
    <citation type="submission" date="2018-11" db="EMBL/GenBank/DDBJ databases">
        <title>Genomes From Bacteria Associated with the Canine Oral Cavity: a Test Case for Automated Genome-Based Taxonomic Assignment.</title>
        <authorList>
            <person name="Coil D.A."/>
            <person name="Jospin G."/>
            <person name="Darling A.E."/>
            <person name="Wallis C."/>
            <person name="Davis I.J."/>
            <person name="Harris S."/>
            <person name="Eisen J.A."/>
            <person name="Holcombe L.J."/>
            <person name="O'Flynn C."/>
        </authorList>
    </citation>
    <scope>NUCLEOTIDE SEQUENCE [LARGE SCALE GENOMIC DNA]</scope>
    <source>
        <strain evidence="1 2">OH2822_COT-296</strain>
    </source>
</reference>
<organism evidence="1 2">
    <name type="scientific">Arachnia propionica</name>
    <dbReference type="NCBI Taxonomy" id="1750"/>
    <lineage>
        <taxon>Bacteria</taxon>
        <taxon>Bacillati</taxon>
        <taxon>Actinomycetota</taxon>
        <taxon>Actinomycetes</taxon>
        <taxon>Propionibacteriales</taxon>
        <taxon>Propionibacteriaceae</taxon>
        <taxon>Arachnia</taxon>
    </lineage>
</organism>
<sequence>MVRPERLILIGYWDGPLASPGWPQAEDFVDSNWDAEERELVADHLQTGMIVRRYMGYSPCRFCGRNNGSLELTDGHFVWPEGLAHYVLEHDVRLPERFVRHVLDMIDTLESAEHDEDWWRQVSSPTQIEPTHSTKDH</sequence>
<protein>
    <submittedName>
        <fullName evidence="1">Uncharacterized protein</fullName>
    </submittedName>
</protein>